<dbReference type="PANTHER" id="PTHR11712">
    <property type="entry name" value="POLYKETIDE SYNTHASE-RELATED"/>
    <property type="match status" value="1"/>
</dbReference>
<keyword evidence="2" id="KW-0808">Transferase</keyword>
<evidence type="ECO:0000313" key="6">
    <source>
        <dbReference type="Proteomes" id="UP000507222"/>
    </source>
</evidence>
<name>A0A6J5XXH3_PRUAR</name>
<dbReference type="OrthoDB" id="26970at2759"/>
<dbReference type="GO" id="GO:0009570">
    <property type="term" value="C:chloroplast stroma"/>
    <property type="evidence" value="ECO:0007669"/>
    <property type="project" value="TreeGrafter"/>
</dbReference>
<evidence type="ECO:0000313" key="4">
    <source>
        <dbReference type="EMBL" id="CAB4288007.1"/>
    </source>
</evidence>
<dbReference type="SUPFAM" id="SSF53901">
    <property type="entry name" value="Thiolase-like"/>
    <property type="match status" value="1"/>
</dbReference>
<dbReference type="InterPro" id="IPR014031">
    <property type="entry name" value="Ketoacyl_synth_C"/>
</dbReference>
<dbReference type="GO" id="GO:0005739">
    <property type="term" value="C:mitochondrion"/>
    <property type="evidence" value="ECO:0007669"/>
    <property type="project" value="TreeGrafter"/>
</dbReference>
<proteinExistence type="predicted"/>
<dbReference type="EMBL" id="CAEKDK010000007">
    <property type="protein sequence ID" value="CAB4288007.1"/>
    <property type="molecule type" value="Genomic_DNA"/>
</dbReference>
<dbReference type="Pfam" id="PF02801">
    <property type="entry name" value="Ketoacyl-synt_C"/>
    <property type="match status" value="1"/>
</dbReference>
<dbReference type="InterPro" id="IPR016039">
    <property type="entry name" value="Thiolase-like"/>
</dbReference>
<dbReference type="EC" id="2.3.1.41" evidence="1"/>
<dbReference type="AlphaFoldDB" id="A0A6J5XXH3"/>
<evidence type="ECO:0000256" key="1">
    <source>
        <dbReference type="ARBA" id="ARBA00013191"/>
    </source>
</evidence>
<dbReference type="Gene3D" id="3.40.47.10">
    <property type="match status" value="1"/>
</dbReference>
<dbReference type="Proteomes" id="UP000507222">
    <property type="component" value="Unassembled WGS sequence"/>
</dbReference>
<dbReference type="Proteomes" id="UP000507245">
    <property type="component" value="Unassembled WGS sequence"/>
</dbReference>
<keyword evidence="7" id="KW-1185">Reference proteome</keyword>
<feature type="domain" description="Beta-ketoacyl synthase C-terminal" evidence="3">
    <location>
        <begin position="137"/>
        <end position="215"/>
    </location>
</feature>
<dbReference type="GO" id="GO:0004315">
    <property type="term" value="F:3-oxoacyl-[acyl-carrier-protein] synthase activity"/>
    <property type="evidence" value="ECO:0007669"/>
    <property type="project" value="UniProtKB-EC"/>
</dbReference>
<sequence>MRQVIFLYFSFNKIVRNHHNFACLGCIFYWIQLYATKYHLWSGFRDCSEQQVKLGPYPETQVLIVQLHEARCSHEGEPPLAYHLEPQHRFIGKWDSTSSRIDSQPISTLTLFFSFSISANHGRKALETFIEQHSCWPRGADVVLCIEKALAQSGVSREYVRYINTHATSTPAGGPETSKSIMLLFIVLAKILRVNSTKSIIARLLGAAGTVEAVAPLQIHPPNFIFWSMVQPTYDDKDSINEDVGEAFAGDNDGGMDYGIKQSLEEQHFDFAEVGYALNKMSITLKDSLHSRFGSAINQRMRMPSRMRASTSPESYKLKV</sequence>
<dbReference type="EMBL" id="CAEKKB010000007">
    <property type="protein sequence ID" value="CAB4318379.1"/>
    <property type="molecule type" value="Genomic_DNA"/>
</dbReference>
<evidence type="ECO:0000256" key="2">
    <source>
        <dbReference type="ARBA" id="ARBA00022679"/>
    </source>
</evidence>
<organism evidence="5 7">
    <name type="scientific">Prunus armeniaca</name>
    <name type="common">Apricot</name>
    <name type="synonym">Armeniaca vulgaris</name>
    <dbReference type="NCBI Taxonomy" id="36596"/>
    <lineage>
        <taxon>Eukaryota</taxon>
        <taxon>Viridiplantae</taxon>
        <taxon>Streptophyta</taxon>
        <taxon>Embryophyta</taxon>
        <taxon>Tracheophyta</taxon>
        <taxon>Spermatophyta</taxon>
        <taxon>Magnoliopsida</taxon>
        <taxon>eudicotyledons</taxon>
        <taxon>Gunneridae</taxon>
        <taxon>Pentapetalae</taxon>
        <taxon>rosids</taxon>
        <taxon>fabids</taxon>
        <taxon>Rosales</taxon>
        <taxon>Rosaceae</taxon>
        <taxon>Amygdaloideae</taxon>
        <taxon>Amygdaleae</taxon>
        <taxon>Prunus</taxon>
    </lineage>
</organism>
<evidence type="ECO:0000313" key="7">
    <source>
        <dbReference type="Proteomes" id="UP000507245"/>
    </source>
</evidence>
<dbReference type="InterPro" id="IPR000794">
    <property type="entry name" value="Beta-ketoacyl_synthase"/>
</dbReference>
<evidence type="ECO:0000259" key="3">
    <source>
        <dbReference type="Pfam" id="PF02801"/>
    </source>
</evidence>
<evidence type="ECO:0000313" key="5">
    <source>
        <dbReference type="EMBL" id="CAB4318379.1"/>
    </source>
</evidence>
<reference evidence="7" key="1">
    <citation type="journal article" date="2020" name="Genome Biol.">
        <title>Gamete binning: chromosome-level and haplotype-resolved genome assembly enabled by high-throughput single-cell sequencing of gamete genomes.</title>
        <authorList>
            <person name="Campoy J.A."/>
            <person name="Sun H."/>
            <person name="Goel M."/>
            <person name="Jiao W.-B."/>
            <person name="Folz-Donahue K."/>
            <person name="Wang N."/>
            <person name="Rubio M."/>
            <person name="Liu C."/>
            <person name="Kukat C."/>
            <person name="Ruiz D."/>
            <person name="Huettel B."/>
            <person name="Schneeberger K."/>
        </authorList>
    </citation>
    <scope>NUCLEOTIDE SEQUENCE [LARGE SCALE GENOMIC DNA]</scope>
    <source>
        <strain evidence="7">cv. Rojo Pasion</strain>
    </source>
</reference>
<accession>A0A6J5XXH3</accession>
<protein>
    <recommendedName>
        <fullName evidence="1">beta-ketoacyl-[acyl-carrier-protein] synthase I</fullName>
        <ecNumber evidence="1">2.3.1.41</ecNumber>
    </recommendedName>
</protein>
<dbReference type="PANTHER" id="PTHR11712:SF332">
    <property type="entry name" value="3-OXOACYL-[ACYL-CARRIER-PROTEIN] SYNTHASE II, CHLOROPLASTIC"/>
    <property type="match status" value="1"/>
</dbReference>
<dbReference type="GO" id="GO:0006633">
    <property type="term" value="P:fatty acid biosynthetic process"/>
    <property type="evidence" value="ECO:0007669"/>
    <property type="project" value="TreeGrafter"/>
</dbReference>
<reference evidence="5 6" key="2">
    <citation type="submission" date="2020-05" db="EMBL/GenBank/DDBJ databases">
        <authorList>
            <person name="Campoy J."/>
            <person name="Schneeberger K."/>
            <person name="Spophaly S."/>
        </authorList>
    </citation>
    <scope>NUCLEOTIDE SEQUENCE [LARGE SCALE GENOMIC DNA]</scope>
    <source>
        <strain evidence="5">PruArmRojPasFocal</strain>
    </source>
</reference>
<gene>
    <name evidence="4" type="ORF">CURHAP_LOCUS46078</name>
    <name evidence="5" type="ORF">ORAREDHAP_LOCUS45424</name>
</gene>